<evidence type="ECO:0008006" key="3">
    <source>
        <dbReference type="Google" id="ProtNLM"/>
    </source>
</evidence>
<dbReference type="EMBL" id="FONX01000009">
    <property type="protein sequence ID" value="SFE99867.1"/>
    <property type="molecule type" value="Genomic_DNA"/>
</dbReference>
<dbReference type="RefSeq" id="WP_092940119.1">
    <property type="nucleotide sequence ID" value="NZ_FONX01000009.1"/>
</dbReference>
<proteinExistence type="predicted"/>
<organism evidence="1 2">
    <name type="scientific">Paracidovorax wautersii</name>
    <dbReference type="NCBI Taxonomy" id="1177982"/>
    <lineage>
        <taxon>Bacteria</taxon>
        <taxon>Pseudomonadati</taxon>
        <taxon>Pseudomonadota</taxon>
        <taxon>Betaproteobacteria</taxon>
        <taxon>Burkholderiales</taxon>
        <taxon>Comamonadaceae</taxon>
        <taxon>Paracidovorax</taxon>
    </lineage>
</organism>
<protein>
    <recommendedName>
        <fullName evidence="3">DUF3348 domain-containing protein</fullName>
    </recommendedName>
</protein>
<gene>
    <name evidence="1" type="ORF">SAMN04489711_109113</name>
</gene>
<dbReference type="Proteomes" id="UP000199119">
    <property type="component" value="Unassembled WGS sequence"/>
</dbReference>
<sequence length="242" mass="25855">MAQRPDRTPLTGSTLVRLLAGLIDPQQRVRDSRMSFADALNQWTGWTESLALSQALERPLPAGLPAPSADRHAAEAAECQRVRTLMAQAIAREVAEAGRGPLDAGMGFTPFRQCHQARQQAMEVAIGPLRERVRAALAERQGEAARLAALDAVMAEVLAAQERRLLATVPALLARHFERLCGSGAADAAAGEGAPALDEDARRELFRLDQQAVLVAELELRLQPVLGLLAALQSPSSPEGGP</sequence>
<evidence type="ECO:0000313" key="1">
    <source>
        <dbReference type="EMBL" id="SFE99867.1"/>
    </source>
</evidence>
<dbReference type="AlphaFoldDB" id="A0A1I2F4T4"/>
<keyword evidence="2" id="KW-1185">Reference proteome</keyword>
<evidence type="ECO:0000313" key="2">
    <source>
        <dbReference type="Proteomes" id="UP000199119"/>
    </source>
</evidence>
<dbReference type="Pfam" id="PF11828">
    <property type="entry name" value="DUF3348"/>
    <property type="match status" value="1"/>
</dbReference>
<reference evidence="2" key="1">
    <citation type="submission" date="2016-10" db="EMBL/GenBank/DDBJ databases">
        <authorList>
            <person name="Varghese N."/>
            <person name="Submissions S."/>
        </authorList>
    </citation>
    <scope>NUCLEOTIDE SEQUENCE [LARGE SCALE GENOMIC DNA]</scope>
    <source>
        <strain evidence="2">DSM 27981</strain>
    </source>
</reference>
<dbReference type="OrthoDB" id="5949373at2"/>
<name>A0A1I2F4T4_9BURK</name>
<accession>A0A1I2F4T4</accession>
<dbReference type="STRING" id="1177982.SAMN04489711_109113"/>
<dbReference type="InterPro" id="IPR021783">
    <property type="entry name" value="DUF3348"/>
</dbReference>